<evidence type="ECO:0000259" key="2">
    <source>
        <dbReference type="Pfam" id="PF02481"/>
    </source>
</evidence>
<dbReference type="EMBL" id="UINC01000595">
    <property type="protein sequence ID" value="SUZ58069.1"/>
    <property type="molecule type" value="Genomic_DNA"/>
</dbReference>
<comment type="similarity">
    <text evidence="1">Belongs to the DprA/Smf family.</text>
</comment>
<dbReference type="InterPro" id="IPR003488">
    <property type="entry name" value="DprA"/>
</dbReference>
<gene>
    <name evidence="3" type="ORF">METZ01_LOCUS10923</name>
</gene>
<dbReference type="Gene3D" id="3.40.50.450">
    <property type="match status" value="1"/>
</dbReference>
<dbReference type="InterPro" id="IPR057666">
    <property type="entry name" value="DrpA_SLOG"/>
</dbReference>
<feature type="non-terminal residue" evidence="3">
    <location>
        <position position="1"/>
    </location>
</feature>
<dbReference type="GO" id="GO:0009294">
    <property type="term" value="P:DNA-mediated transformation"/>
    <property type="evidence" value="ECO:0007669"/>
    <property type="project" value="InterPro"/>
</dbReference>
<protein>
    <recommendedName>
        <fullName evidence="2">Smf/DprA SLOG domain-containing protein</fullName>
    </recommendedName>
</protein>
<dbReference type="AlphaFoldDB" id="A0A381NUY8"/>
<reference evidence="3" key="1">
    <citation type="submission" date="2018-05" db="EMBL/GenBank/DDBJ databases">
        <authorList>
            <person name="Lanie J.A."/>
            <person name="Ng W.-L."/>
            <person name="Kazmierczak K.M."/>
            <person name="Andrzejewski T.M."/>
            <person name="Davidsen T.M."/>
            <person name="Wayne K.J."/>
            <person name="Tettelin H."/>
            <person name="Glass J.I."/>
            <person name="Rusch D."/>
            <person name="Podicherti R."/>
            <person name="Tsui H.-C.T."/>
            <person name="Winkler M.E."/>
        </authorList>
    </citation>
    <scope>NUCLEOTIDE SEQUENCE</scope>
</reference>
<evidence type="ECO:0000256" key="1">
    <source>
        <dbReference type="ARBA" id="ARBA00006525"/>
    </source>
</evidence>
<evidence type="ECO:0000313" key="3">
    <source>
        <dbReference type="EMBL" id="SUZ58069.1"/>
    </source>
</evidence>
<dbReference type="Pfam" id="PF02481">
    <property type="entry name" value="DNA_processg_A"/>
    <property type="match status" value="1"/>
</dbReference>
<organism evidence="3">
    <name type="scientific">marine metagenome</name>
    <dbReference type="NCBI Taxonomy" id="408172"/>
    <lineage>
        <taxon>unclassified sequences</taxon>
        <taxon>metagenomes</taxon>
        <taxon>ecological metagenomes</taxon>
    </lineage>
</organism>
<proteinExistence type="inferred from homology"/>
<feature type="domain" description="Smf/DprA SLOG" evidence="2">
    <location>
        <begin position="1"/>
        <end position="55"/>
    </location>
</feature>
<dbReference type="PANTHER" id="PTHR43022:SF1">
    <property type="entry name" value="PROTEIN SMF"/>
    <property type="match status" value="1"/>
</dbReference>
<accession>A0A381NUY8</accession>
<name>A0A381NUY8_9ZZZZ</name>
<dbReference type="PANTHER" id="PTHR43022">
    <property type="entry name" value="PROTEIN SMF"/>
    <property type="match status" value="1"/>
</dbReference>
<sequence length="59" mass="6583">VLARGLDRLYPKDHTALFAQIQEMGAVVSEQPLGVRPDTRIFPRRNRLINGLSLGPVND</sequence>